<dbReference type="EMBL" id="CAJQZP010001172">
    <property type="protein sequence ID" value="CAG5025080.1"/>
    <property type="molecule type" value="Genomic_DNA"/>
</dbReference>
<sequence length="388" mass="42904">MCKNICTIKSENTHDTEKINLNIAATTGIVASGIGYSQFEELCSAIDVPVFTPNTYTKYQDQVLKKWEQTASSSMAAAAEKEKEIAIEEGQTKGGFPVIDVLVDGSWINAIVSSIAAKSRSLIEDVDTNNVECFNSVIAKFIGGKRINFALKGGYQGRCSAAVVSFNTKSAISTVQSAFTGKCTGGNVVIVERKRSQKRKINFEHPKKKRRILREINKKQHDYGPASAAPDMSPQQLEKAKEEFMKNLKDVTCDRNAIERATVLQRDSSEWLELRKNLVTASNFGPICKRKANFGTASLVKNILYPKNLLKVASICHGIEHESQALQQLEKQENSDQKRLYKSLERPGVCGAGPGQDQVDTVALWRGLWSELVNHSEGSWMEAVARLN</sequence>
<keyword evidence="3" id="KW-1185">Reference proteome</keyword>
<dbReference type="InterPro" id="IPR051703">
    <property type="entry name" value="NF-kappa-B_Signaling_Reg"/>
</dbReference>
<evidence type="ECO:0000313" key="3">
    <source>
        <dbReference type="Proteomes" id="UP000691718"/>
    </source>
</evidence>
<dbReference type="PANTHER" id="PTHR46609:SF8">
    <property type="entry name" value="YQAJ VIRAL RECOMBINASE DOMAIN-CONTAINING PROTEIN"/>
    <property type="match status" value="1"/>
</dbReference>
<gene>
    <name evidence="2" type="ORF">PAPOLLO_LOCUS18265</name>
</gene>
<comment type="caution">
    <text evidence="2">The sequence shown here is derived from an EMBL/GenBank/DDBJ whole genome shotgun (WGS) entry which is preliminary data.</text>
</comment>
<dbReference type="PANTHER" id="PTHR46609">
    <property type="entry name" value="EXONUCLEASE, PHAGE-TYPE/RECB, C-TERMINAL DOMAIN-CONTAINING PROTEIN"/>
    <property type="match status" value="1"/>
</dbReference>
<evidence type="ECO:0000313" key="2">
    <source>
        <dbReference type="EMBL" id="CAG5025080.1"/>
    </source>
</evidence>
<dbReference type="AlphaFoldDB" id="A0A8S3XP41"/>
<dbReference type="Proteomes" id="UP000691718">
    <property type="component" value="Unassembled WGS sequence"/>
</dbReference>
<dbReference type="Pfam" id="PF20700">
    <property type="entry name" value="Mutator"/>
    <property type="match status" value="1"/>
</dbReference>
<reference evidence="2" key="1">
    <citation type="submission" date="2021-04" db="EMBL/GenBank/DDBJ databases">
        <authorList>
            <person name="Tunstrom K."/>
        </authorList>
    </citation>
    <scope>NUCLEOTIDE SEQUENCE</scope>
</reference>
<evidence type="ECO:0000259" key="1">
    <source>
        <dbReference type="Pfam" id="PF20700"/>
    </source>
</evidence>
<proteinExistence type="predicted"/>
<dbReference type="OrthoDB" id="421276at2759"/>
<feature type="domain" description="Mutator-like transposase" evidence="1">
    <location>
        <begin position="2"/>
        <end position="109"/>
    </location>
</feature>
<protein>
    <submittedName>
        <fullName evidence="2">(apollo) hypothetical protein</fullName>
    </submittedName>
</protein>
<organism evidence="2 3">
    <name type="scientific">Parnassius apollo</name>
    <name type="common">Apollo butterfly</name>
    <name type="synonym">Papilio apollo</name>
    <dbReference type="NCBI Taxonomy" id="110799"/>
    <lineage>
        <taxon>Eukaryota</taxon>
        <taxon>Metazoa</taxon>
        <taxon>Ecdysozoa</taxon>
        <taxon>Arthropoda</taxon>
        <taxon>Hexapoda</taxon>
        <taxon>Insecta</taxon>
        <taxon>Pterygota</taxon>
        <taxon>Neoptera</taxon>
        <taxon>Endopterygota</taxon>
        <taxon>Lepidoptera</taxon>
        <taxon>Glossata</taxon>
        <taxon>Ditrysia</taxon>
        <taxon>Papilionoidea</taxon>
        <taxon>Papilionidae</taxon>
        <taxon>Parnassiinae</taxon>
        <taxon>Parnassini</taxon>
        <taxon>Parnassius</taxon>
        <taxon>Parnassius</taxon>
    </lineage>
</organism>
<accession>A0A8S3XP41</accession>
<dbReference type="InterPro" id="IPR049012">
    <property type="entry name" value="Mutator_transp_dom"/>
</dbReference>
<name>A0A8S3XP41_PARAO</name>